<evidence type="ECO:0000256" key="2">
    <source>
        <dbReference type="SAM" id="MobiDB-lite"/>
    </source>
</evidence>
<keyword evidence="5" id="KW-1185">Reference proteome</keyword>
<accession>A0ABR1QER6</accession>
<feature type="compositionally biased region" description="Acidic residues" evidence="2">
    <location>
        <begin position="165"/>
        <end position="188"/>
    </location>
</feature>
<keyword evidence="1" id="KW-0863">Zinc-finger</keyword>
<evidence type="ECO:0000313" key="5">
    <source>
        <dbReference type="Proteomes" id="UP001391051"/>
    </source>
</evidence>
<dbReference type="EMBL" id="JAQQWE010000005">
    <property type="protein sequence ID" value="KAK7952367.1"/>
    <property type="molecule type" value="Genomic_DNA"/>
</dbReference>
<feature type="region of interest" description="Disordered" evidence="2">
    <location>
        <begin position="121"/>
        <end position="284"/>
    </location>
</feature>
<feature type="domain" description="CCHC-type" evidence="3">
    <location>
        <begin position="265"/>
        <end position="281"/>
    </location>
</feature>
<dbReference type="Proteomes" id="UP001391051">
    <property type="component" value="Unassembled WGS sequence"/>
</dbReference>
<dbReference type="Gene3D" id="4.10.60.10">
    <property type="entry name" value="Zinc finger, CCHC-type"/>
    <property type="match status" value="1"/>
</dbReference>
<proteinExistence type="predicted"/>
<organism evidence="4 5">
    <name type="scientific">Apiospora aurea</name>
    <dbReference type="NCBI Taxonomy" id="335848"/>
    <lineage>
        <taxon>Eukaryota</taxon>
        <taxon>Fungi</taxon>
        <taxon>Dikarya</taxon>
        <taxon>Ascomycota</taxon>
        <taxon>Pezizomycotina</taxon>
        <taxon>Sordariomycetes</taxon>
        <taxon>Xylariomycetidae</taxon>
        <taxon>Amphisphaeriales</taxon>
        <taxon>Apiosporaceae</taxon>
        <taxon>Apiospora</taxon>
    </lineage>
</organism>
<feature type="compositionally biased region" description="Low complexity" evidence="2">
    <location>
        <begin position="23"/>
        <end position="35"/>
    </location>
</feature>
<dbReference type="InterPro" id="IPR036875">
    <property type="entry name" value="Znf_CCHC_sf"/>
</dbReference>
<keyword evidence="1" id="KW-0862">Zinc</keyword>
<gene>
    <name evidence="4" type="ORF">PG986_008095</name>
</gene>
<evidence type="ECO:0000313" key="4">
    <source>
        <dbReference type="EMBL" id="KAK7952367.1"/>
    </source>
</evidence>
<reference evidence="4 5" key="1">
    <citation type="submission" date="2023-01" db="EMBL/GenBank/DDBJ databases">
        <title>Analysis of 21 Apiospora genomes using comparative genomics revels a genus with tremendous synthesis potential of carbohydrate active enzymes and secondary metabolites.</title>
        <authorList>
            <person name="Sorensen T."/>
        </authorList>
    </citation>
    <scope>NUCLEOTIDE SEQUENCE [LARGE SCALE GENOMIC DNA]</scope>
    <source>
        <strain evidence="4 5">CBS 24483</strain>
    </source>
</reference>
<comment type="caution">
    <text evidence="4">The sequence shown here is derived from an EMBL/GenBank/DDBJ whole genome shotgun (WGS) entry which is preliminary data.</text>
</comment>
<feature type="compositionally biased region" description="Basic and acidic residues" evidence="2">
    <location>
        <begin position="127"/>
        <end position="156"/>
    </location>
</feature>
<dbReference type="InterPro" id="IPR001878">
    <property type="entry name" value="Znf_CCHC"/>
</dbReference>
<feature type="region of interest" description="Disordered" evidence="2">
    <location>
        <begin position="20"/>
        <end position="60"/>
    </location>
</feature>
<evidence type="ECO:0000256" key="1">
    <source>
        <dbReference type="PROSITE-ProRule" id="PRU00047"/>
    </source>
</evidence>
<keyword evidence="1" id="KW-0479">Metal-binding</keyword>
<dbReference type="GeneID" id="92077379"/>
<dbReference type="PROSITE" id="PS50158">
    <property type="entry name" value="ZF_CCHC"/>
    <property type="match status" value="1"/>
</dbReference>
<dbReference type="SMART" id="SM00343">
    <property type="entry name" value="ZnF_C2HC"/>
    <property type="match status" value="1"/>
</dbReference>
<dbReference type="SUPFAM" id="SSF57756">
    <property type="entry name" value="Retrovirus zinc finger-like domains"/>
    <property type="match status" value="1"/>
</dbReference>
<name>A0ABR1QER6_9PEZI</name>
<evidence type="ECO:0000259" key="3">
    <source>
        <dbReference type="PROSITE" id="PS50158"/>
    </source>
</evidence>
<sequence length="284" mass="30568">MAAPTPPKAMSSRLLTMKFMQRAAASAPTTPTASPKSEEQSSKRRKVSHESTANAPVDFMVNQQAVQAAIDEGEKKREEAIVKHAAELGDARWVLDVPDSPFNSLYQVKKPLNVVQVGYAQIDSPDAPEHDTDSVGDSLEKGHLFQRYNMDKKKVPAESSTSNESSDDDDDNDDNEDSASDADSSEDDGPGRKSYGGQKSPATPRVPSKRSAEREKARELAEKRRKKEVKLNSAKPAGLSSISSGGGISSGSRQGQPGAASPSFKCHNCGKPGHSFKSCPNKRR</sequence>
<protein>
    <submittedName>
        <fullName evidence="4">Zinc finger domain protein</fullName>
    </submittedName>
</protein>
<feature type="compositionally biased region" description="Basic and acidic residues" evidence="2">
    <location>
        <begin position="210"/>
        <end position="222"/>
    </location>
</feature>
<dbReference type="RefSeq" id="XP_066700429.1">
    <property type="nucleotide sequence ID" value="XM_066844317.1"/>
</dbReference>